<keyword evidence="1 2" id="KW-0694">RNA-binding</keyword>
<name>A0A6A6QU38_9PEZI</name>
<evidence type="ECO:0000259" key="3">
    <source>
        <dbReference type="PROSITE" id="PS50102"/>
    </source>
</evidence>
<dbReference type="CDD" id="cd00590">
    <property type="entry name" value="RRM_SF"/>
    <property type="match status" value="1"/>
</dbReference>
<dbReference type="Gene3D" id="3.30.70.330">
    <property type="match status" value="1"/>
</dbReference>
<dbReference type="GO" id="GO:0003723">
    <property type="term" value="F:RNA binding"/>
    <property type="evidence" value="ECO:0007669"/>
    <property type="project" value="UniProtKB-UniRule"/>
</dbReference>
<keyword evidence="5" id="KW-1185">Reference proteome</keyword>
<dbReference type="SUPFAM" id="SSF54928">
    <property type="entry name" value="RNA-binding domain, RBD"/>
    <property type="match status" value="1"/>
</dbReference>
<proteinExistence type="predicted"/>
<dbReference type="PROSITE" id="PS50102">
    <property type="entry name" value="RRM"/>
    <property type="match status" value="1"/>
</dbReference>
<dbReference type="EMBL" id="MU004188">
    <property type="protein sequence ID" value="KAF2495921.1"/>
    <property type="molecule type" value="Genomic_DNA"/>
</dbReference>
<accession>A0A6A6QU38</accession>
<dbReference type="InterPro" id="IPR012677">
    <property type="entry name" value="Nucleotide-bd_a/b_plait_sf"/>
</dbReference>
<reference evidence="4" key="1">
    <citation type="journal article" date="2020" name="Stud. Mycol.">
        <title>101 Dothideomycetes genomes: a test case for predicting lifestyles and emergence of pathogens.</title>
        <authorList>
            <person name="Haridas S."/>
            <person name="Albert R."/>
            <person name="Binder M."/>
            <person name="Bloem J."/>
            <person name="Labutti K."/>
            <person name="Salamov A."/>
            <person name="Andreopoulos B."/>
            <person name="Baker S."/>
            <person name="Barry K."/>
            <person name="Bills G."/>
            <person name="Bluhm B."/>
            <person name="Cannon C."/>
            <person name="Castanera R."/>
            <person name="Culley D."/>
            <person name="Daum C."/>
            <person name="Ezra D."/>
            <person name="Gonzalez J."/>
            <person name="Henrissat B."/>
            <person name="Kuo A."/>
            <person name="Liang C."/>
            <person name="Lipzen A."/>
            <person name="Lutzoni F."/>
            <person name="Magnuson J."/>
            <person name="Mondo S."/>
            <person name="Nolan M."/>
            <person name="Ohm R."/>
            <person name="Pangilinan J."/>
            <person name="Park H.-J."/>
            <person name="Ramirez L."/>
            <person name="Alfaro M."/>
            <person name="Sun H."/>
            <person name="Tritt A."/>
            <person name="Yoshinaga Y."/>
            <person name="Zwiers L.-H."/>
            <person name="Turgeon B."/>
            <person name="Goodwin S."/>
            <person name="Spatafora J."/>
            <person name="Crous P."/>
            <person name="Grigoriev I."/>
        </authorList>
    </citation>
    <scope>NUCLEOTIDE SEQUENCE</scope>
    <source>
        <strain evidence="4">CBS 269.34</strain>
    </source>
</reference>
<dbReference type="AlphaFoldDB" id="A0A6A6QU38"/>
<evidence type="ECO:0000313" key="4">
    <source>
        <dbReference type="EMBL" id="KAF2495921.1"/>
    </source>
</evidence>
<dbReference type="OrthoDB" id="5382468at2759"/>
<gene>
    <name evidence="4" type="ORF">BU16DRAFT_617449</name>
</gene>
<organism evidence="4 5">
    <name type="scientific">Lophium mytilinum</name>
    <dbReference type="NCBI Taxonomy" id="390894"/>
    <lineage>
        <taxon>Eukaryota</taxon>
        <taxon>Fungi</taxon>
        <taxon>Dikarya</taxon>
        <taxon>Ascomycota</taxon>
        <taxon>Pezizomycotina</taxon>
        <taxon>Dothideomycetes</taxon>
        <taxon>Pleosporomycetidae</taxon>
        <taxon>Mytilinidiales</taxon>
        <taxon>Mytilinidiaceae</taxon>
        <taxon>Lophium</taxon>
    </lineage>
</organism>
<feature type="domain" description="RRM" evidence="3">
    <location>
        <begin position="4"/>
        <end position="74"/>
    </location>
</feature>
<evidence type="ECO:0000256" key="2">
    <source>
        <dbReference type="PROSITE-ProRule" id="PRU00176"/>
    </source>
</evidence>
<protein>
    <submittedName>
        <fullName evidence="4">RNA recognition motif-containing protein</fullName>
    </submittedName>
</protein>
<evidence type="ECO:0000256" key="1">
    <source>
        <dbReference type="ARBA" id="ARBA00022884"/>
    </source>
</evidence>
<dbReference type="PANTHER" id="PTHR48024">
    <property type="entry name" value="GEO13361P1-RELATED"/>
    <property type="match status" value="1"/>
</dbReference>
<dbReference type="InterPro" id="IPR000504">
    <property type="entry name" value="RRM_dom"/>
</dbReference>
<evidence type="ECO:0000313" key="5">
    <source>
        <dbReference type="Proteomes" id="UP000799750"/>
    </source>
</evidence>
<dbReference type="Proteomes" id="UP000799750">
    <property type="component" value="Unassembled WGS sequence"/>
</dbReference>
<dbReference type="Pfam" id="PF00076">
    <property type="entry name" value="RRM_1"/>
    <property type="match status" value="1"/>
</dbReference>
<dbReference type="SMART" id="SM00360">
    <property type="entry name" value="RRM"/>
    <property type="match status" value="1"/>
</dbReference>
<dbReference type="InterPro" id="IPR035979">
    <property type="entry name" value="RBD_domain_sf"/>
</dbReference>
<sequence>MSSRKVLVDNLNPHTKKDTLYDEFGNCGNVRDIMLSTGGYAYITMSSNEEAERAVKGYNETELEGNKIKVSLST</sequence>
<dbReference type="PANTHER" id="PTHR48024:SF56">
    <property type="entry name" value="HETEROGENEOUS NUCLEAR RIBONUCLEOPROTEIN A0"/>
    <property type="match status" value="1"/>
</dbReference>
<dbReference type="InterPro" id="IPR050886">
    <property type="entry name" value="RNA-binding_reg"/>
</dbReference>